<dbReference type="Proteomes" id="UP001314241">
    <property type="component" value="Unassembled WGS sequence"/>
</dbReference>
<evidence type="ECO:0000313" key="2">
    <source>
        <dbReference type="Proteomes" id="UP001314241"/>
    </source>
</evidence>
<reference evidence="1 2" key="1">
    <citation type="submission" date="2024-01" db="EMBL/GenBank/DDBJ databases">
        <authorList>
            <person name="Botero Cardona J."/>
        </authorList>
    </citation>
    <scope>NUCLEOTIDE SEQUENCE [LARGE SCALE GENOMIC DNA]</scope>
    <source>
        <strain evidence="1 2">LMG 33000</strain>
    </source>
</reference>
<name>A0ABM9N4Q9_9LACO</name>
<dbReference type="EMBL" id="CAWVOH010000001">
    <property type="protein sequence ID" value="CAK8054155.1"/>
    <property type="molecule type" value="Genomic_DNA"/>
</dbReference>
<accession>A0ABM9N4Q9</accession>
<comment type="caution">
    <text evidence="1">The sequence shown here is derived from an EMBL/GenBank/DDBJ whole genome shotgun (WGS) entry which is preliminary data.</text>
</comment>
<keyword evidence="2" id="KW-1185">Reference proteome</keyword>
<gene>
    <name evidence="1" type="ORF">R54876_GBNLAHCA_00716</name>
</gene>
<evidence type="ECO:0000313" key="1">
    <source>
        <dbReference type="EMBL" id="CAK8054155.1"/>
    </source>
</evidence>
<proteinExistence type="predicted"/>
<sequence>MKFNNKKDARKRLEELVAIARSDKYTLKERIQANEEALNLYDSRKNKKKYQLILAAISVKLRRFWKIH</sequence>
<organism evidence="1 2">
    <name type="scientific">Eupransor demetentiae</name>
    <dbReference type="NCBI Taxonomy" id="3109584"/>
    <lineage>
        <taxon>Bacteria</taxon>
        <taxon>Bacillati</taxon>
        <taxon>Bacillota</taxon>
        <taxon>Bacilli</taxon>
        <taxon>Lactobacillales</taxon>
        <taxon>Lactobacillaceae</taxon>
        <taxon>Eupransor</taxon>
    </lineage>
</organism>
<dbReference type="RefSeq" id="WP_349641693.1">
    <property type="nucleotide sequence ID" value="NZ_CAWVOH010000001.1"/>
</dbReference>
<protein>
    <submittedName>
        <fullName evidence="1">Uncharacterized protein</fullName>
    </submittedName>
</protein>